<keyword evidence="1" id="KW-1133">Transmembrane helix</keyword>
<comment type="caution">
    <text evidence="2">The sequence shown here is derived from an EMBL/GenBank/DDBJ whole genome shotgun (WGS) entry which is preliminary data.</text>
</comment>
<feature type="transmembrane region" description="Helical" evidence="1">
    <location>
        <begin position="120"/>
        <end position="138"/>
    </location>
</feature>
<evidence type="ECO:0000313" key="3">
    <source>
        <dbReference type="Proteomes" id="UP000075321"/>
    </source>
</evidence>
<dbReference type="InterPro" id="IPR031563">
    <property type="entry name" value="MOT1/MOT2"/>
</dbReference>
<evidence type="ECO:0000313" key="2">
    <source>
        <dbReference type="EMBL" id="KYH25796.1"/>
    </source>
</evidence>
<dbReference type="AlphaFoldDB" id="A0A151ADN6"/>
<feature type="transmembrane region" description="Helical" evidence="1">
    <location>
        <begin position="287"/>
        <end position="320"/>
    </location>
</feature>
<feature type="transmembrane region" description="Helical" evidence="1">
    <location>
        <begin position="144"/>
        <end position="162"/>
    </location>
</feature>
<feature type="transmembrane region" description="Helical" evidence="1">
    <location>
        <begin position="47"/>
        <end position="65"/>
    </location>
</feature>
<feature type="transmembrane region" description="Helical" evidence="1">
    <location>
        <begin position="20"/>
        <end position="40"/>
    </location>
</feature>
<feature type="transmembrane region" description="Helical" evidence="1">
    <location>
        <begin position="169"/>
        <end position="190"/>
    </location>
</feature>
<keyword evidence="1" id="KW-0812">Transmembrane</keyword>
<keyword evidence="3" id="KW-1185">Reference proteome</keyword>
<feature type="transmembrane region" description="Helical" evidence="1">
    <location>
        <begin position="332"/>
        <end position="359"/>
    </location>
</feature>
<dbReference type="Proteomes" id="UP000075321">
    <property type="component" value="Unassembled WGS sequence"/>
</dbReference>
<feature type="transmembrane region" description="Helical" evidence="1">
    <location>
        <begin position="85"/>
        <end position="108"/>
    </location>
</feature>
<accession>A0A151ADN6</accession>
<protein>
    <recommendedName>
        <fullName evidence="4">Sulfate transporter family protein</fullName>
    </recommendedName>
</protein>
<name>A0A151ADN6_9EURY</name>
<reference evidence="2 3" key="1">
    <citation type="submission" date="2016-02" db="EMBL/GenBank/DDBJ databases">
        <title>Genome sequence of Halalkalicoccus paucihalophilus DSM 24557.</title>
        <authorList>
            <person name="Poehlein A."/>
            <person name="Daniel R."/>
        </authorList>
    </citation>
    <scope>NUCLEOTIDE SEQUENCE [LARGE SCALE GENOMIC DNA]</scope>
    <source>
        <strain evidence="2 3">DSM 24557</strain>
    </source>
</reference>
<evidence type="ECO:0000256" key="1">
    <source>
        <dbReference type="SAM" id="Phobius"/>
    </source>
</evidence>
<organism evidence="2 3">
    <name type="scientific">Halalkalicoccus paucihalophilus</name>
    <dbReference type="NCBI Taxonomy" id="1008153"/>
    <lineage>
        <taxon>Archaea</taxon>
        <taxon>Methanobacteriati</taxon>
        <taxon>Methanobacteriota</taxon>
        <taxon>Stenosarchaea group</taxon>
        <taxon>Halobacteria</taxon>
        <taxon>Halobacteriales</taxon>
        <taxon>Halococcaceae</taxon>
        <taxon>Halalkalicoccus</taxon>
    </lineage>
</organism>
<evidence type="ECO:0008006" key="4">
    <source>
        <dbReference type="Google" id="ProtNLM"/>
    </source>
</evidence>
<dbReference type="Pfam" id="PF16983">
    <property type="entry name" value="MFS_MOT1"/>
    <property type="match status" value="2"/>
</dbReference>
<dbReference type="PATRIC" id="fig|1008153.3.peg.2521"/>
<proteinExistence type="predicted"/>
<dbReference type="GO" id="GO:0015098">
    <property type="term" value="F:molybdate ion transmembrane transporter activity"/>
    <property type="evidence" value="ECO:0007669"/>
    <property type="project" value="InterPro"/>
</dbReference>
<dbReference type="EMBL" id="LTAZ01000005">
    <property type="protein sequence ID" value="KYH25796.1"/>
    <property type="molecule type" value="Genomic_DNA"/>
</dbReference>
<gene>
    <name evidence="2" type="ORF">HAPAU_24740</name>
</gene>
<feature type="transmembrane region" description="Helical" evidence="1">
    <location>
        <begin position="210"/>
        <end position="229"/>
    </location>
</feature>
<dbReference type="PANTHER" id="PTHR31970">
    <property type="match status" value="1"/>
</dbReference>
<dbReference type="RefSeq" id="WP_066382869.1">
    <property type="nucleotide sequence ID" value="NZ_LTAZ01000005.1"/>
</dbReference>
<dbReference type="PANTHER" id="PTHR31970:SF9">
    <property type="entry name" value="MOLYBDATE TRANSPORTER 2"/>
    <property type="match status" value="1"/>
</dbReference>
<keyword evidence="1" id="KW-0472">Membrane</keyword>
<dbReference type="OrthoDB" id="117479at2157"/>
<sequence length="366" mass="37044">MAVSVRIGESRRIEFSASELTGAVGDSITVLPIVVALALLTEISLPHVLIAFGVFQVVWGVWYGLPVSVEPMKALAALAVAGALSYAELALAGLVLGVVLLGIGYTGALSVVKRWIGEPVIRGIQFAVGLILLETALSLAAEDFMLAGVGLAIALGVVTLGYKNASALVVLGAGAAIAVWTSGVPAVQSPGLPPVPALESALTWGVADGIVAQFAMTIGNAALATSLLFSDLFDREVSADELSGSMGVTNLLAVPLGGIPMCHGCDGVAGKYEFGARTGGANVLLGIGYLTLALVATGTLVAAFPLAMLGVLLALVALSLGSSVKESSDLPLSMGIGLLALVWNIGAAFALGICAHLLFERYRRGA</sequence>